<evidence type="ECO:0000256" key="7">
    <source>
        <dbReference type="ARBA" id="ARBA00023242"/>
    </source>
</evidence>
<dbReference type="GO" id="GO:0034475">
    <property type="term" value="P:U4 snRNA 3'-end processing"/>
    <property type="evidence" value="ECO:0007669"/>
    <property type="project" value="TreeGrafter"/>
</dbReference>
<dbReference type="GO" id="GO:0000176">
    <property type="term" value="C:nuclear exosome (RNase complex)"/>
    <property type="evidence" value="ECO:0007669"/>
    <property type="project" value="TreeGrafter"/>
</dbReference>
<dbReference type="GO" id="GO:0071028">
    <property type="term" value="P:nuclear mRNA surveillance"/>
    <property type="evidence" value="ECO:0007669"/>
    <property type="project" value="TreeGrafter"/>
</dbReference>
<dbReference type="Proteomes" id="UP000050761">
    <property type="component" value="Unassembled WGS sequence"/>
</dbReference>
<keyword evidence="6" id="KW-0694">RNA-binding</keyword>
<evidence type="ECO:0000313" key="13">
    <source>
        <dbReference type="Proteomes" id="UP000050761"/>
    </source>
</evidence>
<dbReference type="InterPro" id="IPR027408">
    <property type="entry name" value="PNPase/RNase_PH_dom_sf"/>
</dbReference>
<dbReference type="InterPro" id="IPR015847">
    <property type="entry name" value="ExoRNase_PH_dom2"/>
</dbReference>
<accession>A0A3P7ZQD0</accession>
<gene>
    <name evidence="12" type="ORF">HPBE_LOCUS10770</name>
</gene>
<dbReference type="GO" id="GO:0071038">
    <property type="term" value="P:TRAMP-dependent tRNA surveillance pathway"/>
    <property type="evidence" value="ECO:0007669"/>
    <property type="project" value="TreeGrafter"/>
</dbReference>
<dbReference type="InterPro" id="IPR001247">
    <property type="entry name" value="ExoRNase_PH_dom1"/>
</dbReference>
<proteinExistence type="inferred from homology"/>
<dbReference type="CDD" id="cd11368">
    <property type="entry name" value="RNase_PH_RRP45"/>
    <property type="match status" value="1"/>
</dbReference>
<reference evidence="14" key="2">
    <citation type="submission" date="2019-09" db="UniProtKB">
        <authorList>
            <consortium name="WormBaseParasite"/>
        </authorList>
    </citation>
    <scope>IDENTIFICATION</scope>
</reference>
<dbReference type="InterPro" id="IPR020568">
    <property type="entry name" value="Ribosomal_Su5_D2-typ_SF"/>
</dbReference>
<dbReference type="GO" id="GO:0016075">
    <property type="term" value="P:rRNA catabolic process"/>
    <property type="evidence" value="ECO:0007669"/>
    <property type="project" value="TreeGrafter"/>
</dbReference>
<dbReference type="WBParaSite" id="HPBE_0001076901-mRNA-1">
    <property type="protein sequence ID" value="HPBE_0001076901-mRNA-1"/>
    <property type="gene ID" value="HPBE_0001076901"/>
</dbReference>
<evidence type="ECO:0000313" key="12">
    <source>
        <dbReference type="EMBL" id="VDO86294.1"/>
    </source>
</evidence>
<dbReference type="GO" id="GO:0034476">
    <property type="term" value="P:U5 snRNA 3'-end processing"/>
    <property type="evidence" value="ECO:0007669"/>
    <property type="project" value="TreeGrafter"/>
</dbReference>
<dbReference type="InterPro" id="IPR033100">
    <property type="entry name" value="Rrp45"/>
</dbReference>
<reference evidence="12 13" key="1">
    <citation type="submission" date="2018-11" db="EMBL/GenBank/DDBJ databases">
        <authorList>
            <consortium name="Pathogen Informatics"/>
        </authorList>
    </citation>
    <scope>NUCLEOTIDE SEQUENCE [LARGE SCALE GENOMIC DNA]</scope>
</reference>
<evidence type="ECO:0000256" key="4">
    <source>
        <dbReference type="ARBA" id="ARBA00019572"/>
    </source>
</evidence>
<dbReference type="InterPro" id="IPR050590">
    <property type="entry name" value="Exosome_comp_Rrp42_subfam"/>
</dbReference>
<dbReference type="SUPFAM" id="SSF55666">
    <property type="entry name" value="Ribonuclease PH domain 2-like"/>
    <property type="match status" value="1"/>
</dbReference>
<keyword evidence="13" id="KW-1185">Reference proteome</keyword>
<dbReference type="Pfam" id="PF01138">
    <property type="entry name" value="RNase_PH"/>
    <property type="match status" value="1"/>
</dbReference>
<sequence length="381" mass="43148">MISIPNITPLGEGRAKNSVFDFWTCESTIRLDGRSLTDFRQVKLIVGSECGTALCTMGETKVLCAVSATLTEPRTTRPNKGFITVDVDMSPMGNPANEHNRMGDRGLELTRMLELVLRDSRCIDVESLCVRAHKEVWKLRVDVRILDDDGALLDCASVAAVAALYHFRRPNVTVEPNRTIIHSEYEQALVPLNIYHMPICVSFGFTKSGNYVILDPTDKESQCLYGCLVIACNKRREVCALHQSTNLILSTNVIEACVKRAMQRAVDLSELISTVIRDDAQKRAKYQKPSGFDLTINAQLRTVLVWTPRLYRLRLRRQRRRIDCALQEFYPFQREADEVADLLEDLDDLEGETMELKSEQVRSAPPAETQEIDLLKARKKN</sequence>
<evidence type="ECO:0000256" key="3">
    <source>
        <dbReference type="ARBA" id="ARBA00006678"/>
    </source>
</evidence>
<dbReference type="PANTHER" id="PTHR11097">
    <property type="entry name" value="EXOSOME COMPLEX EXONUCLEASE RIBOSOMAL RNA PROCESSING PROTEIN"/>
    <property type="match status" value="1"/>
</dbReference>
<dbReference type="PANTHER" id="PTHR11097:SF14">
    <property type="entry name" value="EXOSOME COMPLEX COMPONENT RRP45"/>
    <property type="match status" value="1"/>
</dbReference>
<protein>
    <recommendedName>
        <fullName evidence="4">Exosome complex component RRP45</fullName>
    </recommendedName>
    <alternativeName>
        <fullName evidence="8">Exosome component 9</fullName>
    </alternativeName>
</protein>
<evidence type="ECO:0000256" key="1">
    <source>
        <dbReference type="ARBA" id="ARBA00004123"/>
    </source>
</evidence>
<dbReference type="AlphaFoldDB" id="A0A183FS79"/>
<evidence type="ECO:0000313" key="14">
    <source>
        <dbReference type="WBParaSite" id="HPBE_0001076901-mRNA-1"/>
    </source>
</evidence>
<dbReference type="Gene3D" id="3.30.230.70">
    <property type="entry name" value="GHMP Kinase, N-terminal domain"/>
    <property type="match status" value="1"/>
</dbReference>
<evidence type="ECO:0000259" key="10">
    <source>
        <dbReference type="Pfam" id="PF01138"/>
    </source>
</evidence>
<keyword evidence="7" id="KW-0539">Nucleus</keyword>
<keyword evidence="5" id="KW-0963">Cytoplasm</keyword>
<dbReference type="FunFam" id="3.30.230.70:FF:000040">
    <property type="entry name" value="EXOSome (Multiexonuclease complex) component"/>
    <property type="match status" value="1"/>
</dbReference>
<comment type="similarity">
    <text evidence="3">Belongs to the RNase PH family.</text>
</comment>
<comment type="subcellular location">
    <subcellularLocation>
        <location evidence="2">Cytoplasm</location>
    </subcellularLocation>
    <subcellularLocation>
        <location evidence="1">Nucleus</location>
    </subcellularLocation>
</comment>
<organism evidence="13 14">
    <name type="scientific">Heligmosomoides polygyrus</name>
    <name type="common">Parasitic roundworm</name>
    <dbReference type="NCBI Taxonomy" id="6339"/>
    <lineage>
        <taxon>Eukaryota</taxon>
        <taxon>Metazoa</taxon>
        <taxon>Ecdysozoa</taxon>
        <taxon>Nematoda</taxon>
        <taxon>Chromadorea</taxon>
        <taxon>Rhabditida</taxon>
        <taxon>Rhabditina</taxon>
        <taxon>Rhabditomorpha</taxon>
        <taxon>Strongyloidea</taxon>
        <taxon>Heligmosomidae</taxon>
        <taxon>Heligmosomoides</taxon>
    </lineage>
</organism>
<feature type="domain" description="Exoribonuclease phosphorolytic" evidence="11">
    <location>
        <begin position="196"/>
        <end position="263"/>
    </location>
</feature>
<evidence type="ECO:0000256" key="6">
    <source>
        <dbReference type="ARBA" id="ARBA00022884"/>
    </source>
</evidence>
<evidence type="ECO:0000256" key="5">
    <source>
        <dbReference type="ARBA" id="ARBA00022490"/>
    </source>
</evidence>
<feature type="region of interest" description="Disordered" evidence="9">
    <location>
        <begin position="355"/>
        <end position="381"/>
    </location>
</feature>
<accession>A0A183FS79</accession>
<evidence type="ECO:0000259" key="11">
    <source>
        <dbReference type="Pfam" id="PF03725"/>
    </source>
</evidence>
<dbReference type="GO" id="GO:0000177">
    <property type="term" value="C:cytoplasmic exosome (RNase complex)"/>
    <property type="evidence" value="ECO:0007669"/>
    <property type="project" value="TreeGrafter"/>
</dbReference>
<dbReference type="GO" id="GO:0071035">
    <property type="term" value="P:nuclear polyadenylation-dependent rRNA catabolic process"/>
    <property type="evidence" value="ECO:0007669"/>
    <property type="project" value="TreeGrafter"/>
</dbReference>
<evidence type="ECO:0000256" key="9">
    <source>
        <dbReference type="SAM" id="MobiDB-lite"/>
    </source>
</evidence>
<dbReference type="GO" id="GO:0034473">
    <property type="term" value="P:U1 snRNA 3'-end processing"/>
    <property type="evidence" value="ECO:0007669"/>
    <property type="project" value="TreeGrafter"/>
</dbReference>
<name>A0A183FS79_HELPZ</name>
<dbReference type="GO" id="GO:0000467">
    <property type="term" value="P:exonucleolytic trimming to generate mature 3'-end of 5.8S rRNA from tricistronic rRNA transcript (SSU-rRNA, 5.8S rRNA, LSU-rRNA)"/>
    <property type="evidence" value="ECO:0007669"/>
    <property type="project" value="TreeGrafter"/>
</dbReference>
<dbReference type="OrthoDB" id="10264038at2759"/>
<dbReference type="Pfam" id="PF03725">
    <property type="entry name" value="RNase_PH_C"/>
    <property type="match status" value="1"/>
</dbReference>
<feature type="domain" description="Exoribonuclease phosphorolytic" evidence="10">
    <location>
        <begin position="39"/>
        <end position="170"/>
    </location>
</feature>
<evidence type="ECO:0000256" key="8">
    <source>
        <dbReference type="ARBA" id="ARBA00032660"/>
    </source>
</evidence>
<dbReference type="SUPFAM" id="SSF54211">
    <property type="entry name" value="Ribosomal protein S5 domain 2-like"/>
    <property type="match status" value="1"/>
</dbReference>
<dbReference type="GO" id="GO:0035925">
    <property type="term" value="F:mRNA 3'-UTR AU-rich region binding"/>
    <property type="evidence" value="ECO:0007669"/>
    <property type="project" value="TreeGrafter"/>
</dbReference>
<dbReference type="InterPro" id="IPR036345">
    <property type="entry name" value="ExoRNase_PH_dom2_sf"/>
</dbReference>
<dbReference type="EMBL" id="UZAH01026877">
    <property type="protein sequence ID" value="VDO86294.1"/>
    <property type="molecule type" value="Genomic_DNA"/>
</dbReference>
<evidence type="ECO:0000256" key="2">
    <source>
        <dbReference type="ARBA" id="ARBA00004496"/>
    </source>
</evidence>